<evidence type="ECO:0000256" key="11">
    <source>
        <dbReference type="ARBA" id="ARBA00023004"/>
    </source>
</evidence>
<dbReference type="PRINTS" id="PR00385">
    <property type="entry name" value="P450"/>
</dbReference>
<dbReference type="GO" id="GO:0016705">
    <property type="term" value="F:oxidoreductase activity, acting on paired donors, with incorporation or reduction of molecular oxygen"/>
    <property type="evidence" value="ECO:0007669"/>
    <property type="project" value="InterPro"/>
</dbReference>
<dbReference type="PANTHER" id="PTHR24292">
    <property type="entry name" value="CYTOCHROME P450"/>
    <property type="match status" value="1"/>
</dbReference>
<evidence type="ECO:0000313" key="19">
    <source>
        <dbReference type="Proteomes" id="UP000002320"/>
    </source>
</evidence>
<dbReference type="Proteomes" id="UP000002320">
    <property type="component" value="Unassembled WGS sequence"/>
</dbReference>
<dbReference type="Pfam" id="PF00067">
    <property type="entry name" value="p450"/>
    <property type="match status" value="1"/>
</dbReference>
<evidence type="ECO:0000256" key="10">
    <source>
        <dbReference type="ARBA" id="ARBA00023002"/>
    </source>
</evidence>
<evidence type="ECO:0000256" key="3">
    <source>
        <dbReference type="ARBA" id="ARBA00004174"/>
    </source>
</evidence>
<name>B0W670_CULQU</name>
<dbReference type="CDD" id="cd11056">
    <property type="entry name" value="CYP6-like"/>
    <property type="match status" value="1"/>
</dbReference>
<evidence type="ECO:0000256" key="2">
    <source>
        <dbReference type="ARBA" id="ARBA00003690"/>
    </source>
</evidence>
<keyword evidence="11 14" id="KW-0408">Iron</keyword>
<comment type="subcellular location">
    <subcellularLocation>
        <location evidence="4">Endoplasmic reticulum membrane</location>
        <topology evidence="4">Peripheral membrane protein</topology>
    </subcellularLocation>
    <subcellularLocation>
        <location evidence="3">Microsome membrane</location>
        <topology evidence="3">Peripheral membrane protein</topology>
    </subcellularLocation>
</comment>
<evidence type="ECO:0000256" key="6">
    <source>
        <dbReference type="ARBA" id="ARBA00022617"/>
    </source>
</evidence>
<dbReference type="GO" id="GO:0005506">
    <property type="term" value="F:iron ion binding"/>
    <property type="evidence" value="ECO:0007669"/>
    <property type="project" value="InterPro"/>
</dbReference>
<feature type="binding site" description="axial binding residue" evidence="14">
    <location>
        <position position="445"/>
    </location>
    <ligand>
        <name>heme</name>
        <dbReference type="ChEBI" id="CHEBI:30413"/>
    </ligand>
    <ligandPart>
        <name>Fe</name>
        <dbReference type="ChEBI" id="CHEBI:18248"/>
    </ligandPart>
</feature>
<gene>
    <name evidence="18" type="primary">6033806</name>
    <name evidence="17" type="ORF">CpipJ_CPIJ002535</name>
</gene>
<keyword evidence="7 14" id="KW-0479">Metal-binding</keyword>
<dbReference type="GO" id="GO:0004497">
    <property type="term" value="F:monooxygenase activity"/>
    <property type="evidence" value="ECO:0007669"/>
    <property type="project" value="UniProtKB-KW"/>
</dbReference>
<reference evidence="18" key="2">
    <citation type="submission" date="2020-05" db="UniProtKB">
        <authorList>
            <consortium name="EnsemblMetazoa"/>
        </authorList>
    </citation>
    <scope>IDENTIFICATION</scope>
    <source>
        <strain evidence="18">JHB</strain>
    </source>
</reference>
<protein>
    <submittedName>
        <fullName evidence="17">Cytochrome P450 6j1</fullName>
    </submittedName>
</protein>
<dbReference type="PANTHER" id="PTHR24292:SF84">
    <property type="entry name" value="CYTOCHROME P450 28A5-RELATED"/>
    <property type="match status" value="1"/>
</dbReference>
<keyword evidence="9" id="KW-0492">Microsome</keyword>
<accession>B0W670</accession>
<dbReference type="VEuPathDB" id="VectorBase:CPIJ002535"/>
<dbReference type="GO" id="GO:0020037">
    <property type="term" value="F:heme binding"/>
    <property type="evidence" value="ECO:0007669"/>
    <property type="project" value="InterPro"/>
</dbReference>
<feature type="transmembrane region" description="Helical" evidence="16">
    <location>
        <begin position="6"/>
        <end position="23"/>
    </location>
</feature>
<keyword evidence="10 15" id="KW-0560">Oxidoreductase</keyword>
<dbReference type="InterPro" id="IPR036396">
    <property type="entry name" value="Cyt_P450_sf"/>
</dbReference>
<dbReference type="FunFam" id="1.10.630.10:FF:000042">
    <property type="entry name" value="Cytochrome P450"/>
    <property type="match status" value="1"/>
</dbReference>
<dbReference type="SUPFAM" id="SSF48264">
    <property type="entry name" value="Cytochrome P450"/>
    <property type="match status" value="1"/>
</dbReference>
<dbReference type="STRING" id="7176.B0W670"/>
<keyword evidence="13 16" id="KW-0472">Membrane</keyword>
<dbReference type="InterPro" id="IPR001128">
    <property type="entry name" value="Cyt_P450"/>
</dbReference>
<evidence type="ECO:0000256" key="15">
    <source>
        <dbReference type="RuleBase" id="RU000461"/>
    </source>
</evidence>
<dbReference type="FunCoup" id="B0W670">
    <property type="interactions" value="13"/>
</dbReference>
<dbReference type="InterPro" id="IPR017972">
    <property type="entry name" value="Cyt_P450_CS"/>
</dbReference>
<comment type="function">
    <text evidence="2">May be involved in the metabolism of insect hormones and in the breakdown of synthetic insecticides.</text>
</comment>
<dbReference type="EnsemblMetazoa" id="CPIJ002535-RA">
    <property type="protein sequence ID" value="CPIJ002535-PA"/>
    <property type="gene ID" value="CPIJ002535"/>
</dbReference>
<dbReference type="OrthoDB" id="2789670at2759"/>
<dbReference type="Gene3D" id="1.10.630.10">
    <property type="entry name" value="Cytochrome P450"/>
    <property type="match status" value="1"/>
</dbReference>
<evidence type="ECO:0000256" key="14">
    <source>
        <dbReference type="PIRSR" id="PIRSR602401-1"/>
    </source>
</evidence>
<evidence type="ECO:0000256" key="13">
    <source>
        <dbReference type="ARBA" id="ARBA00023136"/>
    </source>
</evidence>
<keyword evidence="16" id="KW-1133">Transmembrane helix</keyword>
<dbReference type="EMBL" id="DS231847">
    <property type="protein sequence ID" value="EDS36417.1"/>
    <property type="molecule type" value="Genomic_DNA"/>
</dbReference>
<sequence length="500" mass="56898">MWLAVVASILISIATLLYLYLTWNFNYWKDRGVSGPRPKLFLGTFSSGFTQKEHPVEENNRIYNHYKNDATFIGGFSFRSPQLFILSSTLARDILLKYHKHFQANDVSIDVSADPLLARHPFFLQGEDWRVQRAQVTPAFTSNRLKSLFPLMDNVCSKMDDHIELEAKLGPIESKELAAKYTTDVVASCIFGIEGGSFTAEKSEIREISKALLNQTFMFVVLTVVQSIAPFVRRFVKLSLIPKRIEDFFVGLMGEAIRTRKANGTRQSDYLDYLIGLQEKKEISVLDMAAHGVTFFIDGFETTSEVLAFALFEIAMNRDVQKRLRQEILDTENREGSLLFETIMEMSFLEQVVNETLRKWPPAFALTKVCTEDINLELANGKSVMIERGISAILPIWAIQLDEHHFPDPERFDPGRFSEAEGGHSAKYYQERGVFLPFGDGPRACIGRRIGLLQVKRALVEIVKKYEITISSKTILPLRIDPKQFVVAPLGGIWIDYNKI</sequence>
<evidence type="ECO:0000256" key="7">
    <source>
        <dbReference type="ARBA" id="ARBA00022723"/>
    </source>
</evidence>
<evidence type="ECO:0000256" key="8">
    <source>
        <dbReference type="ARBA" id="ARBA00022824"/>
    </source>
</evidence>
<evidence type="ECO:0000313" key="18">
    <source>
        <dbReference type="EnsemblMetazoa" id="CPIJ002535-PA"/>
    </source>
</evidence>
<dbReference type="HOGENOM" id="CLU_001570_5_2_1"/>
<evidence type="ECO:0000256" key="4">
    <source>
        <dbReference type="ARBA" id="ARBA00004406"/>
    </source>
</evidence>
<dbReference type="PRINTS" id="PR00463">
    <property type="entry name" value="EP450I"/>
</dbReference>
<comment type="cofactor">
    <cofactor evidence="1 14">
        <name>heme</name>
        <dbReference type="ChEBI" id="CHEBI:30413"/>
    </cofactor>
</comment>
<dbReference type="eggNOG" id="KOG0158">
    <property type="taxonomic scope" value="Eukaryota"/>
</dbReference>
<dbReference type="InterPro" id="IPR002401">
    <property type="entry name" value="Cyt_P450_E_grp-I"/>
</dbReference>
<dbReference type="InterPro" id="IPR050476">
    <property type="entry name" value="Insect_CytP450_Detox"/>
</dbReference>
<dbReference type="PROSITE" id="PS00086">
    <property type="entry name" value="CYTOCHROME_P450"/>
    <property type="match status" value="1"/>
</dbReference>
<evidence type="ECO:0000256" key="16">
    <source>
        <dbReference type="SAM" id="Phobius"/>
    </source>
</evidence>
<organism>
    <name type="scientific">Culex quinquefasciatus</name>
    <name type="common">Southern house mosquito</name>
    <name type="synonym">Culex pungens</name>
    <dbReference type="NCBI Taxonomy" id="7176"/>
    <lineage>
        <taxon>Eukaryota</taxon>
        <taxon>Metazoa</taxon>
        <taxon>Ecdysozoa</taxon>
        <taxon>Arthropoda</taxon>
        <taxon>Hexapoda</taxon>
        <taxon>Insecta</taxon>
        <taxon>Pterygota</taxon>
        <taxon>Neoptera</taxon>
        <taxon>Endopterygota</taxon>
        <taxon>Diptera</taxon>
        <taxon>Nematocera</taxon>
        <taxon>Culicoidea</taxon>
        <taxon>Culicidae</taxon>
        <taxon>Culicinae</taxon>
        <taxon>Culicini</taxon>
        <taxon>Culex</taxon>
        <taxon>Culex</taxon>
    </lineage>
</organism>
<dbReference type="InParanoid" id="B0W670"/>
<keyword evidence="12 15" id="KW-0503">Monooxygenase</keyword>
<dbReference type="VEuPathDB" id="VectorBase:CQUJHB008388"/>
<dbReference type="GO" id="GO:0005789">
    <property type="term" value="C:endoplasmic reticulum membrane"/>
    <property type="evidence" value="ECO:0007669"/>
    <property type="project" value="UniProtKB-SubCell"/>
</dbReference>
<proteinExistence type="inferred from homology"/>
<keyword evidence="19" id="KW-1185">Reference proteome</keyword>
<keyword evidence="8" id="KW-0256">Endoplasmic reticulum</keyword>
<reference evidence="17" key="1">
    <citation type="submission" date="2007-03" db="EMBL/GenBank/DDBJ databases">
        <title>Annotation of Culex pipiens quinquefasciatus.</title>
        <authorList>
            <consortium name="The Broad Institute Genome Sequencing Platform"/>
            <person name="Atkinson P.W."/>
            <person name="Hemingway J."/>
            <person name="Christensen B.M."/>
            <person name="Higgs S."/>
            <person name="Kodira C."/>
            <person name="Hannick L."/>
            <person name="Megy K."/>
            <person name="O'Leary S."/>
            <person name="Pearson M."/>
            <person name="Haas B.J."/>
            <person name="Mauceli E."/>
            <person name="Wortman J.R."/>
            <person name="Lee N.H."/>
            <person name="Guigo R."/>
            <person name="Stanke M."/>
            <person name="Alvarado L."/>
            <person name="Amedeo P."/>
            <person name="Antoine C.H."/>
            <person name="Arensburger P."/>
            <person name="Bidwell S.L."/>
            <person name="Crawford M."/>
            <person name="Camaro F."/>
            <person name="Devon K."/>
            <person name="Engels R."/>
            <person name="Hammond M."/>
            <person name="Howarth C."/>
            <person name="Koehrsen M."/>
            <person name="Lawson D."/>
            <person name="Montgomery P."/>
            <person name="Nene V."/>
            <person name="Nusbaum C."/>
            <person name="Puiu D."/>
            <person name="Romero-Severson J."/>
            <person name="Severson D.W."/>
            <person name="Shumway M."/>
            <person name="Sisk P."/>
            <person name="Stolte C."/>
            <person name="Zeng Q."/>
            <person name="Eisenstadt E."/>
            <person name="Fraser-Liggett C."/>
            <person name="Strausberg R."/>
            <person name="Galagan J."/>
            <person name="Birren B."/>
            <person name="Collins F.H."/>
        </authorList>
    </citation>
    <scope>NUCLEOTIDE SEQUENCE [LARGE SCALE GENOMIC DNA]</scope>
    <source>
        <strain evidence="17">JHB</strain>
    </source>
</reference>
<keyword evidence="6 14" id="KW-0349">Heme</keyword>
<dbReference type="AlphaFoldDB" id="B0W670"/>
<evidence type="ECO:0000256" key="5">
    <source>
        <dbReference type="ARBA" id="ARBA00010617"/>
    </source>
</evidence>
<evidence type="ECO:0000256" key="9">
    <source>
        <dbReference type="ARBA" id="ARBA00022848"/>
    </source>
</evidence>
<dbReference type="OMA" id="HIMLMLG"/>
<evidence type="ECO:0000256" key="12">
    <source>
        <dbReference type="ARBA" id="ARBA00023033"/>
    </source>
</evidence>
<comment type="similarity">
    <text evidence="5 15">Belongs to the cytochrome P450 family.</text>
</comment>
<dbReference type="KEGG" id="cqu:CpipJ_CPIJ002535"/>
<evidence type="ECO:0000313" key="17">
    <source>
        <dbReference type="EMBL" id="EDS36417.1"/>
    </source>
</evidence>
<evidence type="ECO:0000256" key="1">
    <source>
        <dbReference type="ARBA" id="ARBA00001971"/>
    </source>
</evidence>
<keyword evidence="16" id="KW-0812">Transmembrane</keyword>